<evidence type="ECO:0000313" key="3">
    <source>
        <dbReference type="EMBL" id="NGP86973.1"/>
    </source>
</evidence>
<dbReference type="SUPFAM" id="SSF52317">
    <property type="entry name" value="Class I glutamine amidotransferase-like"/>
    <property type="match status" value="1"/>
</dbReference>
<dbReference type="GO" id="GO:0005829">
    <property type="term" value="C:cytosol"/>
    <property type="evidence" value="ECO:0007669"/>
    <property type="project" value="TreeGrafter"/>
</dbReference>
<dbReference type="Gene3D" id="3.40.50.880">
    <property type="match status" value="1"/>
</dbReference>
<comment type="caution">
    <text evidence="3">The sequence shown here is derived from an EMBL/GenBank/DDBJ whole genome shotgun (WGS) entry which is preliminary data.</text>
</comment>
<dbReference type="NCBIfam" id="TIGR00566">
    <property type="entry name" value="trpG_papA"/>
    <property type="match status" value="1"/>
</dbReference>
<dbReference type="PANTHER" id="PTHR43418:SF4">
    <property type="entry name" value="MULTIFUNCTIONAL TRYPTOPHAN BIOSYNTHESIS PROTEIN"/>
    <property type="match status" value="1"/>
</dbReference>
<evidence type="ECO:0000313" key="4">
    <source>
        <dbReference type="Proteomes" id="UP000479132"/>
    </source>
</evidence>
<dbReference type="InterPro" id="IPR017926">
    <property type="entry name" value="GATASE"/>
</dbReference>
<dbReference type="Proteomes" id="UP000479132">
    <property type="component" value="Unassembled WGS sequence"/>
</dbReference>
<dbReference type="InterPro" id="IPR050472">
    <property type="entry name" value="Anth_synth/Amidotransfase"/>
</dbReference>
<dbReference type="PANTHER" id="PTHR43418">
    <property type="entry name" value="MULTIFUNCTIONAL TRYPTOPHAN BIOSYNTHESIS PROTEIN-RELATED"/>
    <property type="match status" value="1"/>
</dbReference>
<dbReference type="GO" id="GO:0000162">
    <property type="term" value="P:L-tryptophan biosynthetic process"/>
    <property type="evidence" value="ECO:0007669"/>
    <property type="project" value="TreeGrafter"/>
</dbReference>
<accession>A0A6M1T2Y4</accession>
<dbReference type="FunFam" id="3.40.50.880:FF:000003">
    <property type="entry name" value="Anthranilate synthase component II"/>
    <property type="match status" value="1"/>
</dbReference>
<name>A0A6M1T2Y4_9BACT</name>
<dbReference type="PROSITE" id="PS51273">
    <property type="entry name" value="GATASE_TYPE_1"/>
    <property type="match status" value="1"/>
</dbReference>
<evidence type="ECO:0000256" key="1">
    <source>
        <dbReference type="ARBA" id="ARBA00022962"/>
    </source>
</evidence>
<keyword evidence="4" id="KW-1185">Reference proteome</keyword>
<evidence type="ECO:0000259" key="2">
    <source>
        <dbReference type="Pfam" id="PF00117"/>
    </source>
</evidence>
<dbReference type="Pfam" id="PF00117">
    <property type="entry name" value="GATase"/>
    <property type="match status" value="1"/>
</dbReference>
<organism evidence="3 4">
    <name type="scientific">Fodinibius halophilus</name>
    <dbReference type="NCBI Taxonomy" id="1736908"/>
    <lineage>
        <taxon>Bacteria</taxon>
        <taxon>Pseudomonadati</taxon>
        <taxon>Balneolota</taxon>
        <taxon>Balneolia</taxon>
        <taxon>Balneolales</taxon>
        <taxon>Balneolaceae</taxon>
        <taxon>Fodinibius</taxon>
    </lineage>
</organism>
<keyword evidence="1" id="KW-0315">Glutamine amidotransferase</keyword>
<proteinExistence type="predicted"/>
<reference evidence="3 4" key="1">
    <citation type="submission" date="2020-02" db="EMBL/GenBank/DDBJ databases">
        <title>Aliifodinibius halophilus 2W32, complete genome.</title>
        <authorList>
            <person name="Li Y."/>
            <person name="Wu S."/>
        </authorList>
    </citation>
    <scope>NUCLEOTIDE SEQUENCE [LARGE SCALE GENOMIC DNA]</scope>
    <source>
        <strain evidence="3 4">2W32</strain>
    </source>
</reference>
<sequence>MILIIDNYDSFTYNLVHIVAQHTEDYKVIRNDALSMEEIKELDPDKVLISPGPGRPADAGVTKPVIEELGADTPILGVCLGHQAIGEVFGGKVIHAPELMHGKTSPIHHDGDSIFEDIPNHFTATRYHSLVLDPEQIPDVLEVTARSDDEVIMGLRHKEYPIEGIQFHPESILTTEGPNIIRNWLELRTVHSK</sequence>
<dbReference type="EMBL" id="JAALLS010000001">
    <property type="protein sequence ID" value="NGP86973.1"/>
    <property type="molecule type" value="Genomic_DNA"/>
</dbReference>
<dbReference type="PRINTS" id="PR00096">
    <property type="entry name" value="GATASE"/>
</dbReference>
<gene>
    <name evidence="3" type="ORF">G3569_01300</name>
</gene>
<dbReference type="AlphaFoldDB" id="A0A6M1T2Y4"/>
<dbReference type="CDD" id="cd01743">
    <property type="entry name" value="GATase1_Anthranilate_Synthase"/>
    <property type="match status" value="1"/>
</dbReference>
<dbReference type="InterPro" id="IPR029062">
    <property type="entry name" value="Class_I_gatase-like"/>
</dbReference>
<dbReference type="InterPro" id="IPR006221">
    <property type="entry name" value="TrpG/PapA_dom"/>
</dbReference>
<feature type="domain" description="Glutamine amidotransferase" evidence="2">
    <location>
        <begin position="3"/>
        <end position="185"/>
    </location>
</feature>
<dbReference type="GO" id="GO:0004049">
    <property type="term" value="F:anthranilate synthase activity"/>
    <property type="evidence" value="ECO:0007669"/>
    <property type="project" value="TreeGrafter"/>
</dbReference>
<protein>
    <submittedName>
        <fullName evidence="3">Aminodeoxychorismate/anthranilate synthase component II</fullName>
    </submittedName>
</protein>
<dbReference type="PRINTS" id="PR00097">
    <property type="entry name" value="ANTSNTHASEII"/>
</dbReference>
<dbReference type="PRINTS" id="PR00099">
    <property type="entry name" value="CPSGATASE"/>
</dbReference>
<dbReference type="RefSeq" id="WP_165265281.1">
    <property type="nucleotide sequence ID" value="NZ_JAALLS010000001.1"/>
</dbReference>